<dbReference type="InterPro" id="IPR019734">
    <property type="entry name" value="TPR_rpt"/>
</dbReference>
<dbReference type="Pfam" id="PF13374">
    <property type="entry name" value="TPR_10"/>
    <property type="match status" value="1"/>
</dbReference>
<dbReference type="EMBL" id="VFML01000001">
    <property type="protein sequence ID" value="TQJ02985.1"/>
    <property type="molecule type" value="Genomic_DNA"/>
</dbReference>
<evidence type="ECO:0000256" key="2">
    <source>
        <dbReference type="ARBA" id="ARBA00023015"/>
    </source>
</evidence>
<comment type="similarity">
    <text evidence="1">Belongs to the AfsR/DnrI/RedD regulatory family.</text>
</comment>
<dbReference type="SUPFAM" id="SSF52540">
    <property type="entry name" value="P-loop containing nucleoside triphosphate hydrolases"/>
    <property type="match status" value="1"/>
</dbReference>
<dbReference type="Pfam" id="PF13424">
    <property type="entry name" value="TPR_12"/>
    <property type="match status" value="1"/>
</dbReference>
<dbReference type="Pfam" id="PF03704">
    <property type="entry name" value="BTAD"/>
    <property type="match status" value="1"/>
</dbReference>
<dbReference type="InterPro" id="IPR016032">
    <property type="entry name" value="Sig_transdc_resp-reg_C-effctor"/>
</dbReference>
<dbReference type="InterPro" id="IPR051677">
    <property type="entry name" value="AfsR-DnrI-RedD_regulator"/>
</dbReference>
<dbReference type="SMART" id="SM00028">
    <property type="entry name" value="TPR"/>
    <property type="match status" value="4"/>
</dbReference>
<dbReference type="Gene3D" id="1.25.40.10">
    <property type="entry name" value="Tetratricopeptide repeat domain"/>
    <property type="match status" value="2"/>
</dbReference>
<dbReference type="PRINTS" id="PR00364">
    <property type="entry name" value="DISEASERSIST"/>
</dbReference>
<dbReference type="GO" id="GO:0006355">
    <property type="term" value="P:regulation of DNA-templated transcription"/>
    <property type="evidence" value="ECO:0007669"/>
    <property type="project" value="InterPro"/>
</dbReference>
<feature type="DNA-binding region" description="OmpR/PhoB-type" evidence="5">
    <location>
        <begin position="9"/>
        <end position="118"/>
    </location>
</feature>
<accession>A0A542DJ41</accession>
<dbReference type="SMART" id="SM00862">
    <property type="entry name" value="Trans_reg_C"/>
    <property type="match status" value="1"/>
</dbReference>
<comment type="caution">
    <text evidence="7">The sequence shown here is derived from an EMBL/GenBank/DDBJ whole genome shotgun (WGS) entry which is preliminary data.</text>
</comment>
<keyword evidence="4" id="KW-0804">Transcription</keyword>
<dbReference type="Gene3D" id="1.10.10.10">
    <property type="entry name" value="Winged helix-like DNA-binding domain superfamily/Winged helix DNA-binding domain"/>
    <property type="match status" value="1"/>
</dbReference>
<dbReference type="InterPro" id="IPR036388">
    <property type="entry name" value="WH-like_DNA-bd_sf"/>
</dbReference>
<gene>
    <name evidence="7" type="ORF">FB471_2735</name>
</gene>
<keyword evidence="2" id="KW-0805">Transcription regulation</keyword>
<evidence type="ECO:0000256" key="3">
    <source>
        <dbReference type="ARBA" id="ARBA00023125"/>
    </source>
</evidence>
<organism evidence="7 8">
    <name type="scientific">Amycolatopsis cihanbeyliensis</name>
    <dbReference type="NCBI Taxonomy" id="1128664"/>
    <lineage>
        <taxon>Bacteria</taxon>
        <taxon>Bacillati</taxon>
        <taxon>Actinomycetota</taxon>
        <taxon>Actinomycetes</taxon>
        <taxon>Pseudonocardiales</taxon>
        <taxon>Pseudonocardiaceae</taxon>
        <taxon>Amycolatopsis</taxon>
    </lineage>
</organism>
<sequence>MDARDVGVGDSVDSADVRIQLLGPVQLIADGRQVPVGGPGVRGLLALLALDANKVVTLDDIIDGLWGHEPPATARTIVHGNVSHLRRVLRSLHGEQPDRSGAAPVEIHTATPGYRLTIAPERVDVHRARTLLERAAVAPVARRAELLGEAFALWQGPALGGVPASVAAPALDELRQAVHGARVDADLELGRHAELIAELAPLVRDNPADERAVRQLMLALYRSGRRADALEVYRRASRQVGERLGIDLGPELRTLHDQLLKDELAEHTGRPRTRLALTQLPPAVPSLAGRAAELSWLNDLRVRAQQGARAIGVLTGAAGIGKSALAVSWAHDAVDAFTDGVLFAALRGFDPHREPADPAEVLSHFLLGLGVPAAELPERLPERIALYRSLLAEKKVLVLLDDARTAEQVRPLLPPGARSMTLITSRSRLDGLAVSNAAKLYALDVLAAQDAVRLIDELAGADPHGRHARLARLCGHLPLALRIAGARLAAAPEWTATQLLEELAGERTRLAALDIADGEGGDTSVRAALDVSYRGLPAEAAAIFRALGALTACSAAVGLVATARGTDLDTARRGLRVLAAHHLLTETAPDVFTPHDLVRLYLRDLAEAELTGDERTEVLTGALRYYQASADRARRRLLRIVDPLEFTGLPGVAAEPAGFDEALDWFAAEWPNLLAIIRQARSRGSHTEAWQLARVVHTYRVVRPLWDEWRQLVDLGLASAEDSGSRLGRCWMLISRCAVALIFGRAEGSLADAEEALEIAGSLGDERLLISANIHLGCALTLWERYAEAISRLSAAIEDTERLGDLALGGQALNNCAEAEKRSGRYHEAIAHQLRSLEIDRQLGDDSYAVVSLNNLAEMYLAIGRPAESQRYAQEAIAVTEARGLVLQEGVSRLTLGRVLRTMGDVAGARAQFAASVELHERVSPHAVDEIRAELDTVPPAGS</sequence>
<reference evidence="7 8" key="1">
    <citation type="submission" date="2019-06" db="EMBL/GenBank/DDBJ databases">
        <title>Sequencing the genomes of 1000 actinobacteria strains.</title>
        <authorList>
            <person name="Klenk H.-P."/>
        </authorList>
    </citation>
    <scope>NUCLEOTIDE SEQUENCE [LARGE SCALE GENOMIC DNA]</scope>
    <source>
        <strain evidence="7 8">DSM 45679</strain>
    </source>
</reference>
<dbReference type="GO" id="GO:0003677">
    <property type="term" value="F:DNA binding"/>
    <property type="evidence" value="ECO:0007669"/>
    <property type="project" value="UniProtKB-UniRule"/>
</dbReference>
<dbReference type="InterPro" id="IPR005158">
    <property type="entry name" value="BTAD"/>
</dbReference>
<dbReference type="InterPro" id="IPR027417">
    <property type="entry name" value="P-loop_NTPase"/>
</dbReference>
<dbReference type="SUPFAM" id="SSF48452">
    <property type="entry name" value="TPR-like"/>
    <property type="match status" value="2"/>
</dbReference>
<dbReference type="Gene3D" id="3.40.50.300">
    <property type="entry name" value="P-loop containing nucleotide triphosphate hydrolases"/>
    <property type="match status" value="1"/>
</dbReference>
<keyword evidence="8" id="KW-1185">Reference proteome</keyword>
<evidence type="ECO:0000313" key="8">
    <source>
        <dbReference type="Proteomes" id="UP000320876"/>
    </source>
</evidence>
<keyword evidence="3 5" id="KW-0238">DNA-binding</keyword>
<dbReference type="SUPFAM" id="SSF46894">
    <property type="entry name" value="C-terminal effector domain of the bipartite response regulators"/>
    <property type="match status" value="1"/>
</dbReference>
<feature type="domain" description="OmpR/PhoB-type" evidence="6">
    <location>
        <begin position="9"/>
        <end position="118"/>
    </location>
</feature>
<evidence type="ECO:0000313" key="7">
    <source>
        <dbReference type="EMBL" id="TQJ02985.1"/>
    </source>
</evidence>
<dbReference type="AlphaFoldDB" id="A0A542DJ41"/>
<dbReference type="PANTHER" id="PTHR35807">
    <property type="entry name" value="TRANSCRIPTIONAL REGULATOR REDD-RELATED"/>
    <property type="match status" value="1"/>
</dbReference>
<protein>
    <submittedName>
        <fullName evidence="7">DNA-binding SARP family transcriptional activator</fullName>
    </submittedName>
</protein>
<dbReference type="SMART" id="SM01043">
    <property type="entry name" value="BTAD"/>
    <property type="match status" value="1"/>
</dbReference>
<dbReference type="PROSITE" id="PS51755">
    <property type="entry name" value="OMPR_PHOB"/>
    <property type="match status" value="1"/>
</dbReference>
<proteinExistence type="inferred from homology"/>
<dbReference type="CDD" id="cd15831">
    <property type="entry name" value="BTAD"/>
    <property type="match status" value="1"/>
</dbReference>
<evidence type="ECO:0000259" key="6">
    <source>
        <dbReference type="PROSITE" id="PS51755"/>
    </source>
</evidence>
<evidence type="ECO:0000256" key="1">
    <source>
        <dbReference type="ARBA" id="ARBA00005820"/>
    </source>
</evidence>
<evidence type="ECO:0000256" key="5">
    <source>
        <dbReference type="PROSITE-ProRule" id="PRU01091"/>
    </source>
</evidence>
<dbReference type="InterPro" id="IPR011990">
    <property type="entry name" value="TPR-like_helical_dom_sf"/>
</dbReference>
<dbReference type="GO" id="GO:0000160">
    <property type="term" value="P:phosphorelay signal transduction system"/>
    <property type="evidence" value="ECO:0007669"/>
    <property type="project" value="InterPro"/>
</dbReference>
<dbReference type="Pfam" id="PF00486">
    <property type="entry name" value="Trans_reg_C"/>
    <property type="match status" value="1"/>
</dbReference>
<evidence type="ECO:0000256" key="4">
    <source>
        <dbReference type="ARBA" id="ARBA00023163"/>
    </source>
</evidence>
<dbReference type="InterPro" id="IPR001867">
    <property type="entry name" value="OmpR/PhoB-type_DNA-bd"/>
</dbReference>
<dbReference type="Proteomes" id="UP000320876">
    <property type="component" value="Unassembled WGS sequence"/>
</dbReference>
<name>A0A542DJ41_AMYCI</name>
<dbReference type="PANTHER" id="PTHR35807:SF1">
    <property type="entry name" value="TRANSCRIPTIONAL REGULATOR REDD"/>
    <property type="match status" value="1"/>
</dbReference>